<comment type="caution">
    <text evidence="1">The sequence shown here is derived from an EMBL/GenBank/DDBJ whole genome shotgun (WGS) entry which is preliminary data.</text>
</comment>
<dbReference type="AlphaFoldDB" id="A0A2I0QXD9"/>
<keyword evidence="2" id="KW-1185">Reference proteome</keyword>
<dbReference type="Pfam" id="PF11116">
    <property type="entry name" value="DUF2624"/>
    <property type="match status" value="1"/>
</dbReference>
<proteinExistence type="predicted"/>
<sequence length="90" mass="10581">MIKQMIITRLYQSTPQEIVEHGRNYGISVTDQEADKILTFIRTQKIDPFSEKDRQRTFQYISSSIDENVARKAEQLLYSLAKQFGMEHLL</sequence>
<dbReference type="OrthoDB" id="2971161at2"/>
<evidence type="ECO:0000313" key="1">
    <source>
        <dbReference type="EMBL" id="PKR79007.1"/>
    </source>
</evidence>
<dbReference type="EMBL" id="PJNH01000001">
    <property type="protein sequence ID" value="PKR79007.1"/>
    <property type="molecule type" value="Genomic_DNA"/>
</dbReference>
<evidence type="ECO:0008006" key="3">
    <source>
        <dbReference type="Google" id="ProtNLM"/>
    </source>
</evidence>
<dbReference type="InterPro" id="IPR020277">
    <property type="entry name" value="DUF2624"/>
</dbReference>
<evidence type="ECO:0000313" key="2">
    <source>
        <dbReference type="Proteomes" id="UP000243524"/>
    </source>
</evidence>
<organism evidence="1 2">
    <name type="scientific">Halalkalibacillus sediminis</name>
    <dbReference type="NCBI Taxonomy" id="2018042"/>
    <lineage>
        <taxon>Bacteria</taxon>
        <taxon>Bacillati</taxon>
        <taxon>Bacillota</taxon>
        <taxon>Bacilli</taxon>
        <taxon>Bacillales</taxon>
        <taxon>Bacillaceae</taxon>
        <taxon>Halalkalibacillus</taxon>
    </lineage>
</organism>
<accession>A0A2I0QXD9</accession>
<name>A0A2I0QXD9_9BACI</name>
<protein>
    <recommendedName>
        <fullName evidence="3">DUF2624 domain-containing protein</fullName>
    </recommendedName>
</protein>
<dbReference type="Proteomes" id="UP000243524">
    <property type="component" value="Unassembled WGS sequence"/>
</dbReference>
<gene>
    <name evidence="1" type="ORF">CEY16_04460</name>
</gene>
<dbReference type="RefSeq" id="WP_101330751.1">
    <property type="nucleotide sequence ID" value="NZ_PJNH01000001.1"/>
</dbReference>
<reference evidence="1 2" key="1">
    <citation type="submission" date="2017-06" db="EMBL/GenBank/DDBJ databases">
        <title>the draft geome sequence of Illustriluteabacillus marina B3227.</title>
        <authorList>
            <person name="He R.-H."/>
            <person name="Du Z.-J."/>
        </authorList>
    </citation>
    <scope>NUCLEOTIDE SEQUENCE [LARGE SCALE GENOMIC DNA]</scope>
    <source>
        <strain evidence="1 2">B3227</strain>
    </source>
</reference>